<dbReference type="Proteomes" id="UP000181951">
    <property type="component" value="Unassembled WGS sequence"/>
</dbReference>
<feature type="region of interest" description="Disordered" evidence="7">
    <location>
        <begin position="425"/>
        <end position="485"/>
    </location>
</feature>
<dbReference type="Gene3D" id="3.30.565.10">
    <property type="entry name" value="Histidine kinase-like ATPase, C-terminal domain"/>
    <property type="match status" value="1"/>
</dbReference>
<evidence type="ECO:0000256" key="2">
    <source>
        <dbReference type="ARBA" id="ARBA00012438"/>
    </source>
</evidence>
<evidence type="ECO:0000256" key="3">
    <source>
        <dbReference type="ARBA" id="ARBA00022553"/>
    </source>
</evidence>
<keyword evidence="8" id="KW-1133">Transmembrane helix</keyword>
<keyword evidence="6" id="KW-0175">Coiled coil</keyword>
<dbReference type="InterPro" id="IPR050428">
    <property type="entry name" value="TCS_sensor_his_kinase"/>
</dbReference>
<name>A0A1H8PWN6_9ACTN</name>
<comment type="catalytic activity">
    <reaction evidence="1">
        <text>ATP + protein L-histidine = ADP + protein N-phospho-L-histidine.</text>
        <dbReference type="EC" id="2.7.13.3"/>
    </reaction>
</comment>
<sequence length="573" mass="59623">MSVSSPPGRPAGRPSLARPLAVTGPVVAVCALACAGLGAAAPADARSWVLGVSVTCGVLLSAAAGWIATAAGRAHDLRQAQRTAESRGLELRAEAARLQQDHDAEERRAAELAAQLEAARAELARTRKEIERLSGRLSEVDADTLRLVDEAIPELMKQLDEGASAATAMAGTTKLDSAGHQKVLEVFATQLSRGERMRTATLAACANAAGRVQALSTTMLADLREMENRYDQEVLGDLLKLDHATAQAGRLADSIAVLTGGRSGRRWTRPIVMESVLRGAMSRISAYQRVRLHSTSSVAVVGHAAEGVMHALAELIDNATKFSPPTEMVHVYVEELTTGVMVTIEDAGLVMSPAALNRAQYAVSHDPLNLGTLSGTRLGLAVVGGLARKHGLSVHFRPSSRGGTGVLVLIPQQLITRLREEDAQLADTAAPAPVPASAGETSGAADRDVAGDRGADPHRRSGAAEGAVRPDAVAAPDADAAAADTDAAEDDLYVLPKRVRGLTMSEATRPQAPLEEPADVPRPRIDLGARFGEFRAANQRTDRTDPEAGDPATPSAGPADDDSTAAAEGGTAG</sequence>
<keyword evidence="3" id="KW-0597">Phosphoprotein</keyword>
<dbReference type="AlphaFoldDB" id="A0A1H8PWN6"/>
<dbReference type="Pfam" id="PF02518">
    <property type="entry name" value="HATPase_c"/>
    <property type="match status" value="1"/>
</dbReference>
<dbReference type="STRING" id="310780.SAMN05216267_102744"/>
<dbReference type="InterPro" id="IPR036890">
    <property type="entry name" value="HATPase_C_sf"/>
</dbReference>
<dbReference type="SMART" id="SM00387">
    <property type="entry name" value="HATPase_c"/>
    <property type="match status" value="1"/>
</dbReference>
<keyword evidence="4" id="KW-0808">Transferase</keyword>
<evidence type="ECO:0000256" key="4">
    <source>
        <dbReference type="ARBA" id="ARBA00022679"/>
    </source>
</evidence>
<feature type="transmembrane region" description="Helical" evidence="8">
    <location>
        <begin position="48"/>
        <end position="68"/>
    </location>
</feature>
<evidence type="ECO:0000256" key="5">
    <source>
        <dbReference type="ARBA" id="ARBA00022777"/>
    </source>
</evidence>
<feature type="region of interest" description="Disordered" evidence="7">
    <location>
        <begin position="504"/>
        <end position="573"/>
    </location>
</feature>
<organism evidence="10 11">
    <name type="scientific">Actinacidiphila rubida</name>
    <dbReference type="NCBI Taxonomy" id="310780"/>
    <lineage>
        <taxon>Bacteria</taxon>
        <taxon>Bacillati</taxon>
        <taxon>Actinomycetota</taxon>
        <taxon>Actinomycetes</taxon>
        <taxon>Kitasatosporales</taxon>
        <taxon>Streptomycetaceae</taxon>
        <taxon>Actinacidiphila</taxon>
    </lineage>
</organism>
<keyword evidence="11" id="KW-1185">Reference proteome</keyword>
<feature type="domain" description="Histidine kinase/HSP90-like ATPase" evidence="9">
    <location>
        <begin position="303"/>
        <end position="414"/>
    </location>
</feature>
<evidence type="ECO:0000313" key="10">
    <source>
        <dbReference type="EMBL" id="SEO46216.1"/>
    </source>
</evidence>
<keyword evidence="8" id="KW-0472">Membrane</keyword>
<reference evidence="10 11" key="1">
    <citation type="submission" date="2016-10" db="EMBL/GenBank/DDBJ databases">
        <authorList>
            <person name="de Groot N.N."/>
        </authorList>
    </citation>
    <scope>NUCLEOTIDE SEQUENCE [LARGE SCALE GENOMIC DNA]</scope>
    <source>
        <strain evidence="10 11">CGMCC 4.2026</strain>
    </source>
</reference>
<keyword evidence="5 10" id="KW-0418">Kinase</keyword>
<accession>A0A1H8PWN6</accession>
<dbReference type="PANTHER" id="PTHR45436:SF5">
    <property type="entry name" value="SENSOR HISTIDINE KINASE TRCS"/>
    <property type="match status" value="1"/>
</dbReference>
<feature type="coiled-coil region" evidence="6">
    <location>
        <begin position="88"/>
        <end position="143"/>
    </location>
</feature>
<evidence type="ECO:0000256" key="1">
    <source>
        <dbReference type="ARBA" id="ARBA00000085"/>
    </source>
</evidence>
<dbReference type="PANTHER" id="PTHR45436">
    <property type="entry name" value="SENSOR HISTIDINE KINASE YKOH"/>
    <property type="match status" value="1"/>
</dbReference>
<dbReference type="SUPFAM" id="SSF55874">
    <property type="entry name" value="ATPase domain of HSP90 chaperone/DNA topoisomerase II/histidine kinase"/>
    <property type="match status" value="1"/>
</dbReference>
<proteinExistence type="predicted"/>
<dbReference type="GO" id="GO:0004673">
    <property type="term" value="F:protein histidine kinase activity"/>
    <property type="evidence" value="ECO:0007669"/>
    <property type="project" value="UniProtKB-EC"/>
</dbReference>
<protein>
    <recommendedName>
        <fullName evidence="2">histidine kinase</fullName>
        <ecNumber evidence="2">2.7.13.3</ecNumber>
    </recommendedName>
</protein>
<feature type="transmembrane region" description="Helical" evidence="8">
    <location>
        <begin position="20"/>
        <end position="41"/>
    </location>
</feature>
<dbReference type="EMBL" id="FODD01000027">
    <property type="protein sequence ID" value="SEO46216.1"/>
    <property type="molecule type" value="Genomic_DNA"/>
</dbReference>
<dbReference type="OrthoDB" id="4652229at2"/>
<dbReference type="GO" id="GO:0005886">
    <property type="term" value="C:plasma membrane"/>
    <property type="evidence" value="ECO:0007669"/>
    <property type="project" value="TreeGrafter"/>
</dbReference>
<dbReference type="EC" id="2.7.13.3" evidence="2"/>
<evidence type="ECO:0000259" key="9">
    <source>
        <dbReference type="SMART" id="SM00387"/>
    </source>
</evidence>
<dbReference type="GO" id="GO:0000160">
    <property type="term" value="P:phosphorelay signal transduction system"/>
    <property type="evidence" value="ECO:0007669"/>
    <property type="project" value="TreeGrafter"/>
</dbReference>
<feature type="compositionally biased region" description="Low complexity" evidence="7">
    <location>
        <begin position="471"/>
        <end position="485"/>
    </location>
</feature>
<evidence type="ECO:0000256" key="7">
    <source>
        <dbReference type="SAM" id="MobiDB-lite"/>
    </source>
</evidence>
<evidence type="ECO:0000313" key="11">
    <source>
        <dbReference type="Proteomes" id="UP000181951"/>
    </source>
</evidence>
<evidence type="ECO:0000256" key="6">
    <source>
        <dbReference type="SAM" id="Coils"/>
    </source>
</evidence>
<feature type="compositionally biased region" description="Basic and acidic residues" evidence="7">
    <location>
        <begin position="445"/>
        <end position="459"/>
    </location>
</feature>
<gene>
    <name evidence="10" type="ORF">SAMN05216267_102744</name>
</gene>
<keyword evidence="8" id="KW-0812">Transmembrane</keyword>
<dbReference type="InterPro" id="IPR003594">
    <property type="entry name" value="HATPase_dom"/>
</dbReference>
<evidence type="ECO:0000256" key="8">
    <source>
        <dbReference type="SAM" id="Phobius"/>
    </source>
</evidence>